<evidence type="ECO:0000259" key="4">
    <source>
        <dbReference type="PROSITE" id="PS51898"/>
    </source>
</evidence>
<evidence type="ECO:0000313" key="7">
    <source>
        <dbReference type="Proteomes" id="UP001059824"/>
    </source>
</evidence>
<dbReference type="InterPro" id="IPR010998">
    <property type="entry name" value="Integrase_recombinase_N"/>
</dbReference>
<organism evidence="6 7">
    <name type="scientific">Candidatus Mycosynbacter amalyticus</name>
    <dbReference type="NCBI Taxonomy" id="2665156"/>
    <lineage>
        <taxon>Bacteria</taxon>
        <taxon>Candidatus Saccharimonadota</taxon>
        <taxon>Candidatus Saccharimonadota incertae sedis</taxon>
        <taxon>Candidatus Mycosynbacter</taxon>
    </lineage>
</organism>
<sequence length="371" mass="43282">MATRSYKRGNGEGSLTQRPDGRWMARFYITLPSGERRRQHITLKDRDEVMRRMRDEMAKADKGLALSHERRSVEDWLNYWITEIHPRNVKDSTLELHRCHVDKNIIPEIGKVSLIGLKPDHVRRMLVAWDRKGMGTRSQQIARNVLSAALRDAMKLEYVHRNVVRLVDPPKHVTRQRHVWTAEQARIFLTAIEEHRYYGLFLIFFCFGLRRGEATGLTWGDVDFDNDLIRIRQQVYYVGHIQHVGELKTLESRRVLAMPRVVRDELLAERERRGDPAAHEFLYLSGRGNPVDGRTLIQLFHKISDWLELPRITLHEIRHTVTTLLHQRGISPKTAQNILGHKSITTTLQVYTHSTEQQRSMAITEIAGVYS</sequence>
<dbReference type="InterPro" id="IPR002104">
    <property type="entry name" value="Integrase_catalytic"/>
</dbReference>
<name>A0A857MTZ5_9BACT</name>
<dbReference type="SUPFAM" id="SSF56349">
    <property type="entry name" value="DNA breaking-rejoining enzymes"/>
    <property type="match status" value="1"/>
</dbReference>
<dbReference type="GO" id="GO:0006310">
    <property type="term" value="P:DNA recombination"/>
    <property type="evidence" value="ECO:0007669"/>
    <property type="project" value="UniProtKB-KW"/>
</dbReference>
<dbReference type="AlphaFoldDB" id="A0A857MTZ5"/>
<dbReference type="InterPro" id="IPR050090">
    <property type="entry name" value="Tyrosine_recombinase_XerCD"/>
</dbReference>
<keyword evidence="1 3" id="KW-0238">DNA-binding</keyword>
<feature type="domain" description="Tyr recombinase" evidence="4">
    <location>
        <begin position="175"/>
        <end position="365"/>
    </location>
</feature>
<dbReference type="PANTHER" id="PTHR30349:SF91">
    <property type="entry name" value="INTA PROTEIN"/>
    <property type="match status" value="1"/>
</dbReference>
<keyword evidence="7" id="KW-1185">Reference proteome</keyword>
<dbReference type="Proteomes" id="UP001059824">
    <property type="component" value="Chromosome"/>
</dbReference>
<protein>
    <submittedName>
        <fullName evidence="6">Tyrosine-type recombinase/integrase</fullName>
    </submittedName>
</protein>
<dbReference type="Gene3D" id="1.10.443.10">
    <property type="entry name" value="Intergrase catalytic core"/>
    <property type="match status" value="1"/>
</dbReference>
<dbReference type="GO" id="GO:0003677">
    <property type="term" value="F:DNA binding"/>
    <property type="evidence" value="ECO:0007669"/>
    <property type="project" value="UniProtKB-UniRule"/>
</dbReference>
<dbReference type="CDD" id="cd01189">
    <property type="entry name" value="INT_ICEBs1_C_like"/>
    <property type="match status" value="1"/>
</dbReference>
<feature type="domain" description="Core-binding (CB)" evidence="5">
    <location>
        <begin position="71"/>
        <end position="154"/>
    </location>
</feature>
<evidence type="ECO:0000256" key="1">
    <source>
        <dbReference type="ARBA" id="ARBA00023125"/>
    </source>
</evidence>
<dbReference type="GO" id="GO:0015074">
    <property type="term" value="P:DNA integration"/>
    <property type="evidence" value="ECO:0007669"/>
    <property type="project" value="UniProtKB-KW"/>
</dbReference>
<reference evidence="6" key="1">
    <citation type="journal article" date="2021" name="Nat. Microbiol.">
        <title>Cocultivation of an ultrasmall environmental parasitic bacterium with lytic ability against bacteria associated with wastewater foams.</title>
        <authorList>
            <person name="Batinovic S."/>
            <person name="Rose J.J.A."/>
            <person name="Ratcliffe J."/>
            <person name="Seviour R.J."/>
            <person name="Petrovski S."/>
        </authorList>
    </citation>
    <scope>NUCLEOTIDE SEQUENCE</scope>
    <source>
        <strain evidence="6">JR1</strain>
    </source>
</reference>
<dbReference type="PANTHER" id="PTHR30349">
    <property type="entry name" value="PHAGE INTEGRASE-RELATED"/>
    <property type="match status" value="1"/>
</dbReference>
<evidence type="ECO:0000256" key="3">
    <source>
        <dbReference type="PROSITE-ProRule" id="PRU01248"/>
    </source>
</evidence>
<dbReference type="InterPro" id="IPR044068">
    <property type="entry name" value="CB"/>
</dbReference>
<gene>
    <name evidence="6" type="ORF">GII36_03360</name>
</gene>
<dbReference type="InterPro" id="IPR013762">
    <property type="entry name" value="Integrase-like_cat_sf"/>
</dbReference>
<proteinExistence type="predicted"/>
<dbReference type="PROSITE" id="PS51898">
    <property type="entry name" value="TYR_RECOMBINASE"/>
    <property type="match status" value="1"/>
</dbReference>
<dbReference type="PROSITE" id="PS51900">
    <property type="entry name" value="CB"/>
    <property type="match status" value="1"/>
</dbReference>
<evidence type="ECO:0000313" key="6">
    <source>
        <dbReference type="EMBL" id="QHN42877.1"/>
    </source>
</evidence>
<dbReference type="EMBL" id="CP045921">
    <property type="protein sequence ID" value="QHN42877.1"/>
    <property type="molecule type" value="Genomic_DNA"/>
</dbReference>
<keyword evidence="2" id="KW-0233">DNA recombination</keyword>
<accession>A0A857MTZ5</accession>
<dbReference type="KEGG" id="mama:GII36_03360"/>
<dbReference type="Pfam" id="PF00589">
    <property type="entry name" value="Phage_integrase"/>
    <property type="match status" value="1"/>
</dbReference>
<dbReference type="InterPro" id="IPR011010">
    <property type="entry name" value="DNA_brk_join_enz"/>
</dbReference>
<dbReference type="Gene3D" id="1.10.150.130">
    <property type="match status" value="1"/>
</dbReference>
<evidence type="ECO:0000256" key="2">
    <source>
        <dbReference type="ARBA" id="ARBA00023172"/>
    </source>
</evidence>
<evidence type="ECO:0000259" key="5">
    <source>
        <dbReference type="PROSITE" id="PS51900"/>
    </source>
</evidence>